<dbReference type="RefSeq" id="WP_251811051.1">
    <property type="nucleotide sequence ID" value="NZ_CP101527.1"/>
</dbReference>
<dbReference type="AlphaFoldDB" id="A0A9E8HKR6"/>
<protein>
    <submittedName>
        <fullName evidence="4">Porin family protein</fullName>
    </submittedName>
</protein>
<dbReference type="Gene3D" id="2.40.160.20">
    <property type="match status" value="1"/>
</dbReference>
<evidence type="ECO:0000256" key="1">
    <source>
        <dbReference type="ARBA" id="ARBA00022729"/>
    </source>
</evidence>
<name>A0A9E8HKR6_9ALTE</name>
<feature type="chain" id="PRO_5038725190" evidence="2">
    <location>
        <begin position="21"/>
        <end position="212"/>
    </location>
</feature>
<dbReference type="Pfam" id="PF13505">
    <property type="entry name" value="OMP_b-brl"/>
    <property type="match status" value="1"/>
</dbReference>
<feature type="domain" description="Outer membrane protein beta-barrel" evidence="3">
    <location>
        <begin position="9"/>
        <end position="212"/>
    </location>
</feature>
<sequence length="212" mass="23983">MYSKIVAAIVILLMSVSVQARYVKDRAGTWEATLLAKHQGEDTIASKNGAKTEFADNTGWGFSLAYNMDNHWNFAWEFSHNNPKYKAQYTDSNGDAQVLSHRSDFYTNNFNVTFHLLEGNITPYAVLGGGFTYVDSNVSNGEYYCYGYYYWYCYSNSYNTTEWSYNAALGLRADITSNVFIRGSYGYQKVDMGSGSNKSDANITRFEAGVRF</sequence>
<dbReference type="EMBL" id="CP101527">
    <property type="protein sequence ID" value="UZW75147.1"/>
    <property type="molecule type" value="Genomic_DNA"/>
</dbReference>
<keyword evidence="5" id="KW-1185">Reference proteome</keyword>
<evidence type="ECO:0000313" key="5">
    <source>
        <dbReference type="Proteomes" id="UP001164472"/>
    </source>
</evidence>
<dbReference type="KEGG" id="asem:NNL22_00635"/>
<feature type="signal peptide" evidence="2">
    <location>
        <begin position="1"/>
        <end position="20"/>
    </location>
</feature>
<accession>A0A9E8HKR6</accession>
<reference evidence="4" key="1">
    <citation type="submission" date="2022-07" db="EMBL/GenBank/DDBJ databases">
        <title>Alkalimarinus sp. nov., isolated from gut of a Alitta virens.</title>
        <authorList>
            <person name="Yang A.I."/>
            <person name="Shin N.-R."/>
        </authorList>
    </citation>
    <scope>NUCLEOTIDE SEQUENCE</scope>
    <source>
        <strain evidence="4">FA028</strain>
    </source>
</reference>
<organism evidence="4 5">
    <name type="scientific">Alkalimarinus sediminis</name>
    <dbReference type="NCBI Taxonomy" id="1632866"/>
    <lineage>
        <taxon>Bacteria</taxon>
        <taxon>Pseudomonadati</taxon>
        <taxon>Pseudomonadota</taxon>
        <taxon>Gammaproteobacteria</taxon>
        <taxon>Alteromonadales</taxon>
        <taxon>Alteromonadaceae</taxon>
        <taxon>Alkalimarinus</taxon>
    </lineage>
</organism>
<proteinExistence type="predicted"/>
<evidence type="ECO:0000256" key="2">
    <source>
        <dbReference type="SAM" id="SignalP"/>
    </source>
</evidence>
<evidence type="ECO:0000313" key="4">
    <source>
        <dbReference type="EMBL" id="UZW75147.1"/>
    </source>
</evidence>
<evidence type="ECO:0000259" key="3">
    <source>
        <dbReference type="Pfam" id="PF13505"/>
    </source>
</evidence>
<dbReference type="InterPro" id="IPR011250">
    <property type="entry name" value="OMP/PagP_B-barrel"/>
</dbReference>
<gene>
    <name evidence="4" type="ORF">NNL22_00635</name>
</gene>
<dbReference type="Proteomes" id="UP001164472">
    <property type="component" value="Chromosome"/>
</dbReference>
<keyword evidence="1 2" id="KW-0732">Signal</keyword>
<dbReference type="InterPro" id="IPR027385">
    <property type="entry name" value="Beta-barrel_OMP"/>
</dbReference>
<dbReference type="SUPFAM" id="SSF56925">
    <property type="entry name" value="OMPA-like"/>
    <property type="match status" value="1"/>
</dbReference>